<dbReference type="EMBL" id="JAVDVC010000003">
    <property type="protein sequence ID" value="MDR6958056.1"/>
    <property type="molecule type" value="Genomic_DNA"/>
</dbReference>
<accession>A0AAW8M8G1</accession>
<evidence type="ECO:0000313" key="1">
    <source>
        <dbReference type="EMBL" id="MDR6958056.1"/>
    </source>
</evidence>
<dbReference type="PANTHER" id="PTHR43239">
    <property type="entry name" value="UPF0734 PROTEIN DDB_G0273871/DDB_G0273177"/>
    <property type="match status" value="1"/>
</dbReference>
<reference evidence="1" key="1">
    <citation type="submission" date="2023-07" db="EMBL/GenBank/DDBJ databases">
        <title>Sorghum-associated microbial communities from plants grown in Nebraska, USA.</title>
        <authorList>
            <person name="Schachtman D."/>
        </authorList>
    </citation>
    <scope>NUCLEOTIDE SEQUENCE</scope>
    <source>
        <strain evidence="1">3432</strain>
    </source>
</reference>
<dbReference type="AlphaFoldDB" id="A0AAW8M8G1"/>
<comment type="caution">
    <text evidence="1">The sequence shown here is derived from an EMBL/GenBank/DDBJ whole genome shotgun (WGS) entry which is preliminary data.</text>
</comment>
<dbReference type="EC" id="5.1.3.32" evidence="1"/>
<protein>
    <submittedName>
        <fullName evidence="1">L-rhamnose mutarotase</fullName>
        <ecNumber evidence="1">5.1.3.32</ecNumber>
    </submittedName>
</protein>
<dbReference type="Proteomes" id="UP001252613">
    <property type="component" value="Unassembled WGS sequence"/>
</dbReference>
<dbReference type="Pfam" id="PF05336">
    <property type="entry name" value="rhaM"/>
    <property type="match status" value="1"/>
</dbReference>
<evidence type="ECO:0000313" key="2">
    <source>
        <dbReference type="Proteomes" id="UP001252613"/>
    </source>
</evidence>
<name>A0AAW8M8G1_9PSED</name>
<dbReference type="InterPro" id="IPR052996">
    <property type="entry name" value="Carb_Metab_Mutarotase"/>
</dbReference>
<gene>
    <name evidence="1" type="ORF">J2W43_002037</name>
</gene>
<dbReference type="InterPro" id="IPR008000">
    <property type="entry name" value="Rham/fucose_mutarotase"/>
</dbReference>
<dbReference type="RefSeq" id="WP_310359588.1">
    <property type="nucleotide sequence ID" value="NZ_JAVDVC010000003.1"/>
</dbReference>
<dbReference type="GO" id="GO:0062192">
    <property type="term" value="F:L-rhamnose mutarotase activity"/>
    <property type="evidence" value="ECO:0007669"/>
    <property type="project" value="UniProtKB-EC"/>
</dbReference>
<keyword evidence="1" id="KW-0413">Isomerase</keyword>
<dbReference type="InterPro" id="IPR011008">
    <property type="entry name" value="Dimeric_a/b-barrel"/>
</dbReference>
<proteinExistence type="predicted"/>
<dbReference type="Gene3D" id="3.30.70.100">
    <property type="match status" value="1"/>
</dbReference>
<sequence length="113" mass="13125">MLDLKDDPALIAEYEIHHQAVWPEVLNHLRLAGVEDMTIWRYQNRLIMLLEAGDDFSFERLAAMEGSNPKVQEWEQLMWRYQCAMPGSVEGKWQLSKELFKLSTALLSCDGVQ</sequence>
<dbReference type="PANTHER" id="PTHR43239:SF1">
    <property type="entry name" value="UPF0734 PROTEIN DDB_G0273871_DDB_G0273177"/>
    <property type="match status" value="1"/>
</dbReference>
<dbReference type="SUPFAM" id="SSF54909">
    <property type="entry name" value="Dimeric alpha+beta barrel"/>
    <property type="match status" value="1"/>
</dbReference>
<organism evidence="1 2">
    <name type="scientific">Pseudomonas brassicacearum</name>
    <dbReference type="NCBI Taxonomy" id="930166"/>
    <lineage>
        <taxon>Bacteria</taxon>
        <taxon>Pseudomonadati</taxon>
        <taxon>Pseudomonadota</taxon>
        <taxon>Gammaproteobacteria</taxon>
        <taxon>Pseudomonadales</taxon>
        <taxon>Pseudomonadaceae</taxon>
        <taxon>Pseudomonas</taxon>
    </lineage>
</organism>